<reference evidence="1" key="1">
    <citation type="submission" date="2018-05" db="EMBL/GenBank/DDBJ databases">
        <authorList>
            <person name="Lanie J.A."/>
            <person name="Ng W.-L."/>
            <person name="Kazmierczak K.M."/>
            <person name="Andrzejewski T.M."/>
            <person name="Davidsen T.M."/>
            <person name="Wayne K.J."/>
            <person name="Tettelin H."/>
            <person name="Glass J.I."/>
            <person name="Rusch D."/>
            <person name="Podicherti R."/>
            <person name="Tsui H.-C.T."/>
            <person name="Winkler M.E."/>
        </authorList>
    </citation>
    <scope>NUCLEOTIDE SEQUENCE</scope>
</reference>
<protein>
    <submittedName>
        <fullName evidence="1">Uncharacterized protein</fullName>
    </submittedName>
</protein>
<name>A0A381P306_9ZZZZ</name>
<organism evidence="1">
    <name type="scientific">marine metagenome</name>
    <dbReference type="NCBI Taxonomy" id="408172"/>
    <lineage>
        <taxon>unclassified sequences</taxon>
        <taxon>metagenomes</taxon>
        <taxon>ecological metagenomes</taxon>
    </lineage>
</organism>
<dbReference type="EMBL" id="UINC01000754">
    <property type="protein sequence ID" value="SUZ60598.1"/>
    <property type="molecule type" value="Genomic_DNA"/>
</dbReference>
<feature type="non-terminal residue" evidence="1">
    <location>
        <position position="1"/>
    </location>
</feature>
<proteinExistence type="predicted"/>
<sequence>VNAEAVELLGDAQLVVDGQRNSL</sequence>
<gene>
    <name evidence="1" type="ORF">METZ01_LOCUS13452</name>
</gene>
<accession>A0A381P306</accession>
<dbReference type="AlphaFoldDB" id="A0A381P306"/>
<evidence type="ECO:0000313" key="1">
    <source>
        <dbReference type="EMBL" id="SUZ60598.1"/>
    </source>
</evidence>